<accession>A0ABQ9YF15</accession>
<evidence type="ECO:0000313" key="3">
    <source>
        <dbReference type="EMBL" id="KAK2962226.1"/>
    </source>
</evidence>
<feature type="region of interest" description="Disordered" evidence="2">
    <location>
        <begin position="733"/>
        <end position="760"/>
    </location>
</feature>
<keyword evidence="1" id="KW-0175">Coiled coil</keyword>
<name>A0ABQ9YF15_9EUKA</name>
<feature type="region of interest" description="Disordered" evidence="2">
    <location>
        <begin position="1"/>
        <end position="28"/>
    </location>
</feature>
<evidence type="ECO:0000256" key="1">
    <source>
        <dbReference type="SAM" id="Coils"/>
    </source>
</evidence>
<sequence length="760" mass="90025">MTFQFSHKYQTPPRSTLPTSHISTPLSSVVDARSELESSRTRNREMSVTLEAISNESKRDKSKITTMQNEQNFLLSEIQKLKDANHSLTIQLRESEITSRGGRSQLLEYQETIAQLRGDLDAERKKRDMSEIQYLNTLQSIQEKSESEHAQIVEKERLLSKKEKELEEKYSAQYQDATEKLIHTRSLQDQENSLKILDLQRKLEKETADRYSLIATHKREIETQKLEYEEAIHRLQLDHQSEIESLNRETRQKDHDKLANEQSLKQQFEEALNEKNVEIAERIREYQQTLDEKEGLIATLSKKVAQLEDEIHEQSAHFSDLVEREKERMRREADKLVEVSAEDARKKASIEFLKKEEDLRNREEKAEMIQKENDRLIERMAEVMEEMEEKQREHAEEMKRKDEEHQQLVDEQREKWVAQFTKLNESHLAQVEELQAEKEEELRTAREQALYSIKHLENEITRRETEFQNEIQQRAKAQSEMETVLQQELNKQWEAEMKQNEEKWKDYVSQIEEEKKKEEESNFEKIENMKTMNEQLQTKVSELKKELSKEKGEAAAKAREMELVVREKEKYVEKMRARLLAEKEVELQYVEERQSTTEATLKTKIGDLQNHVRLLEETVRQKELIISQLSEQNKSERLLFEQHLQQVKGQAAVEQQLRDDVISELKLQLEDSQNERDVNRQRLQFLSSYSSSLPFHHTPNETPRHSELDEWENTKRQYRDEIREFDDILQRAKGDNDAASTSRQSILSASPSSPLELVLP</sequence>
<feature type="region of interest" description="Disordered" evidence="2">
    <location>
        <begin position="691"/>
        <end position="712"/>
    </location>
</feature>
<comment type="caution">
    <text evidence="3">The sequence shown here is derived from an EMBL/GenBank/DDBJ whole genome shotgun (WGS) entry which is preliminary data.</text>
</comment>
<feature type="region of interest" description="Disordered" evidence="2">
    <location>
        <begin position="386"/>
        <end position="407"/>
    </location>
</feature>
<dbReference type="EMBL" id="JARBJD010000012">
    <property type="protein sequence ID" value="KAK2962226.1"/>
    <property type="molecule type" value="Genomic_DNA"/>
</dbReference>
<feature type="compositionally biased region" description="Polar residues" evidence="2">
    <location>
        <begin position="1"/>
        <end position="27"/>
    </location>
</feature>
<protein>
    <submittedName>
        <fullName evidence="3">Uncharacterized protein</fullName>
    </submittedName>
</protein>
<evidence type="ECO:0000256" key="2">
    <source>
        <dbReference type="SAM" id="MobiDB-lite"/>
    </source>
</evidence>
<feature type="compositionally biased region" description="Basic and acidic residues" evidence="2">
    <location>
        <begin position="698"/>
        <end position="712"/>
    </location>
</feature>
<organism evidence="3 4">
    <name type="scientific">Blattamonas nauphoetae</name>
    <dbReference type="NCBI Taxonomy" id="2049346"/>
    <lineage>
        <taxon>Eukaryota</taxon>
        <taxon>Metamonada</taxon>
        <taxon>Preaxostyla</taxon>
        <taxon>Oxymonadida</taxon>
        <taxon>Blattamonas</taxon>
    </lineage>
</organism>
<gene>
    <name evidence="3" type="ORF">BLNAU_2886</name>
</gene>
<evidence type="ECO:0000313" key="4">
    <source>
        <dbReference type="Proteomes" id="UP001281761"/>
    </source>
</evidence>
<feature type="compositionally biased region" description="Polar residues" evidence="2">
    <location>
        <begin position="738"/>
        <end position="753"/>
    </location>
</feature>
<feature type="compositionally biased region" description="Basic and acidic residues" evidence="2">
    <location>
        <begin position="389"/>
        <end position="407"/>
    </location>
</feature>
<proteinExistence type="predicted"/>
<feature type="coiled-coil region" evidence="1">
    <location>
        <begin position="64"/>
        <end position="126"/>
    </location>
</feature>
<reference evidence="3 4" key="1">
    <citation type="journal article" date="2022" name="bioRxiv">
        <title>Genomics of Preaxostyla Flagellates Illuminates Evolutionary Transitions and the Path Towards Mitochondrial Loss.</title>
        <authorList>
            <person name="Novak L.V.F."/>
            <person name="Treitli S.C."/>
            <person name="Pyrih J."/>
            <person name="Halakuc P."/>
            <person name="Pipaliya S.V."/>
            <person name="Vacek V."/>
            <person name="Brzon O."/>
            <person name="Soukal P."/>
            <person name="Eme L."/>
            <person name="Dacks J.B."/>
            <person name="Karnkowska A."/>
            <person name="Elias M."/>
            <person name="Hampl V."/>
        </authorList>
    </citation>
    <scope>NUCLEOTIDE SEQUENCE [LARGE SCALE GENOMIC DNA]</scope>
    <source>
        <strain evidence="3">NAU3</strain>
        <tissue evidence="3">Gut</tissue>
    </source>
</reference>
<keyword evidence="4" id="KW-1185">Reference proteome</keyword>
<dbReference type="Proteomes" id="UP001281761">
    <property type="component" value="Unassembled WGS sequence"/>
</dbReference>
<feature type="coiled-coil region" evidence="1">
    <location>
        <begin position="509"/>
        <end position="560"/>
    </location>
</feature>